<keyword evidence="2" id="KW-0449">Lipoprotein</keyword>
<dbReference type="NCBIfam" id="NF033620">
    <property type="entry name" value="pqiC"/>
    <property type="match status" value="1"/>
</dbReference>
<dbReference type="PROSITE" id="PS51257">
    <property type="entry name" value="PROKAR_LIPOPROTEIN"/>
    <property type="match status" value="1"/>
</dbReference>
<dbReference type="SUPFAM" id="SSF159594">
    <property type="entry name" value="XCC0632-like"/>
    <property type="match status" value="1"/>
</dbReference>
<reference evidence="2 3" key="1">
    <citation type="submission" date="2012-11" db="EMBL/GenBank/DDBJ databases">
        <authorList>
            <person name="Linke B."/>
        </authorList>
    </citation>
    <scope>NUCLEOTIDE SEQUENCE [LARGE SCALE GENOMIC DNA]</scope>
    <source>
        <strain evidence="3">CFBP 1232</strain>
    </source>
</reference>
<dbReference type="Gene3D" id="3.40.50.10610">
    <property type="entry name" value="ABC-type transport auxiliary lipoprotein component"/>
    <property type="match status" value="1"/>
</dbReference>
<name>A0A831A366_ERWAM</name>
<feature type="domain" description="ABC-type transport auxiliary lipoprotein component" evidence="1">
    <location>
        <begin position="25"/>
        <end position="179"/>
    </location>
</feature>
<accession>A0A831A366</accession>
<reference evidence="2 3" key="2">
    <citation type="submission" date="2013-04" db="EMBL/GenBank/DDBJ databases">
        <title>Comparative genomics of 12 strains of Erwinia amylovora identifies a pan-genome with a large conserved core and provides insights into host specificity.</title>
        <authorList>
            <person name="Mann R.A."/>
            <person name="Smits T.H.M."/>
            <person name="Buehlmann A."/>
            <person name="Blom J."/>
            <person name="Goesmann A."/>
            <person name="Frey J.E."/>
            <person name="Plummer K.M."/>
            <person name="Beer S.V."/>
            <person name="Luck J."/>
            <person name="Duffy B."/>
            <person name="Rodoni B."/>
        </authorList>
    </citation>
    <scope>NUCLEOTIDE SEQUENCE [LARGE SCALE GENOMIC DNA]</scope>
    <source>
        <strain evidence="3">CFBP 1232</strain>
    </source>
</reference>
<evidence type="ECO:0000313" key="3">
    <source>
        <dbReference type="Proteomes" id="UP000013111"/>
    </source>
</evidence>
<dbReference type="AlphaFoldDB" id="A0A831A366"/>
<sequence>MMKWIPLALALLLSACSETPKTVYYQLPMAATRAAVSSPSVTQPLWVERVTVPDYLAGNGVVYQSNDVQYVIAANNQWASPLDQQLQQTLIGNLSAALPGALISSAQPGQQHDTLTVSVHDFHGRYDGHAVVRGEWILEHNGKLFKQPFNMTLPQKEDGYDDLVRTLAAGWQRVAVQVANEIIRQQ</sequence>
<comment type="caution">
    <text evidence="2">The sequence shown here is derived from an EMBL/GenBank/DDBJ whole genome shotgun (WGS) entry which is preliminary data.</text>
</comment>
<evidence type="ECO:0000313" key="2">
    <source>
        <dbReference type="EMBL" id="CCO93362.1"/>
    </source>
</evidence>
<dbReference type="Pfam" id="PF03886">
    <property type="entry name" value="ABC_trans_aux"/>
    <property type="match status" value="1"/>
</dbReference>
<organism evidence="2 3">
    <name type="scientific">Erwinia amylovora NBRC 12687 = CFBP 1232</name>
    <dbReference type="NCBI Taxonomy" id="1219359"/>
    <lineage>
        <taxon>Bacteria</taxon>
        <taxon>Pseudomonadati</taxon>
        <taxon>Pseudomonadota</taxon>
        <taxon>Gammaproteobacteria</taxon>
        <taxon>Enterobacterales</taxon>
        <taxon>Erwiniaceae</taxon>
        <taxon>Erwinia</taxon>
    </lineage>
</organism>
<gene>
    <name evidence="2" type="ORF">BN437_1421</name>
</gene>
<dbReference type="EMBL" id="CAPB01000010">
    <property type="protein sequence ID" value="CCO93362.1"/>
    <property type="molecule type" value="Genomic_DNA"/>
</dbReference>
<proteinExistence type="predicted"/>
<dbReference type="GeneID" id="97605675"/>
<dbReference type="InterPro" id="IPR005586">
    <property type="entry name" value="ABC_trans_aux"/>
</dbReference>
<dbReference type="Proteomes" id="UP000013111">
    <property type="component" value="Unassembled WGS sequence"/>
</dbReference>
<dbReference type="RefSeq" id="WP_004156978.1">
    <property type="nucleotide sequence ID" value="NZ_BAYW01000002.1"/>
</dbReference>
<evidence type="ECO:0000259" key="1">
    <source>
        <dbReference type="Pfam" id="PF03886"/>
    </source>
</evidence>
<protein>
    <submittedName>
        <fullName evidence="2">Uncharacterized lipoprotein ymbA</fullName>
    </submittedName>
</protein>
<dbReference type="InterPro" id="IPR049736">
    <property type="entry name" value="PqiC"/>
</dbReference>